<name>A0ABP8G3Z9_9BACT</name>
<sequence length="140" mass="16082">MHVTDELLKKIASELELGLRVFVHRETFEVIAVPTEEDLELGDPELWETDLDRIGAVPGAFVLFEPMDSSEAFSVMEAYAGTVADPGFSTQLKAALLQPKPFARFYEVINRAGAYRERWFAFKQEAVNQWLRQKWARLFE</sequence>
<dbReference type="EMBL" id="BAABGY010000001">
    <property type="protein sequence ID" value="GAA4316896.1"/>
    <property type="molecule type" value="Genomic_DNA"/>
</dbReference>
<comment type="caution">
    <text evidence="1">The sequence shown here is derived from an EMBL/GenBank/DDBJ whole genome shotgun (WGS) entry which is preliminary data.</text>
</comment>
<gene>
    <name evidence="1" type="ORF">GCM10023184_00320</name>
</gene>
<proteinExistence type="predicted"/>
<dbReference type="RefSeq" id="WP_345252549.1">
    <property type="nucleotide sequence ID" value="NZ_BAABGY010000001.1"/>
</dbReference>
<keyword evidence="2" id="KW-1185">Reference proteome</keyword>
<reference evidence="2" key="1">
    <citation type="journal article" date="2019" name="Int. J. Syst. Evol. Microbiol.">
        <title>The Global Catalogue of Microorganisms (GCM) 10K type strain sequencing project: providing services to taxonomists for standard genome sequencing and annotation.</title>
        <authorList>
            <consortium name="The Broad Institute Genomics Platform"/>
            <consortium name="The Broad Institute Genome Sequencing Center for Infectious Disease"/>
            <person name="Wu L."/>
            <person name="Ma J."/>
        </authorList>
    </citation>
    <scope>NUCLEOTIDE SEQUENCE [LARGE SCALE GENOMIC DNA]</scope>
    <source>
        <strain evidence="2">JCM 17919</strain>
    </source>
</reference>
<protein>
    <submittedName>
        <fullName evidence="1">Uncharacterized protein</fullName>
    </submittedName>
</protein>
<accession>A0ABP8G3Z9</accession>
<evidence type="ECO:0000313" key="2">
    <source>
        <dbReference type="Proteomes" id="UP001501725"/>
    </source>
</evidence>
<organism evidence="1 2">
    <name type="scientific">Flaviaesturariibacter amylovorans</name>
    <dbReference type="NCBI Taxonomy" id="1084520"/>
    <lineage>
        <taxon>Bacteria</taxon>
        <taxon>Pseudomonadati</taxon>
        <taxon>Bacteroidota</taxon>
        <taxon>Chitinophagia</taxon>
        <taxon>Chitinophagales</taxon>
        <taxon>Chitinophagaceae</taxon>
        <taxon>Flaviaestuariibacter</taxon>
    </lineage>
</organism>
<evidence type="ECO:0000313" key="1">
    <source>
        <dbReference type="EMBL" id="GAA4316896.1"/>
    </source>
</evidence>
<dbReference type="Proteomes" id="UP001501725">
    <property type="component" value="Unassembled WGS sequence"/>
</dbReference>